<reference evidence="2 3" key="1">
    <citation type="submission" date="2024-03" db="EMBL/GenBank/DDBJ databases">
        <authorList>
            <person name="Gkanogiannis A."/>
            <person name="Becerra Lopez-Lavalle L."/>
        </authorList>
    </citation>
    <scope>NUCLEOTIDE SEQUENCE [LARGE SCALE GENOMIC DNA]</scope>
</reference>
<evidence type="ECO:0000313" key="3">
    <source>
        <dbReference type="Proteomes" id="UP001642487"/>
    </source>
</evidence>
<dbReference type="EMBL" id="OZ021737">
    <property type="protein sequence ID" value="CAK9317921.1"/>
    <property type="molecule type" value="Genomic_DNA"/>
</dbReference>
<name>A0ABP0YED8_9ROSI</name>
<gene>
    <name evidence="2" type="ORF">CITCOLO1_LOCUS9872</name>
</gene>
<accession>A0ABP0YED8</accession>
<feature type="region of interest" description="Disordered" evidence="1">
    <location>
        <begin position="39"/>
        <end position="108"/>
    </location>
</feature>
<keyword evidence="3" id="KW-1185">Reference proteome</keyword>
<evidence type="ECO:0000313" key="2">
    <source>
        <dbReference type="EMBL" id="CAK9317921.1"/>
    </source>
</evidence>
<evidence type="ECO:0000256" key="1">
    <source>
        <dbReference type="SAM" id="MobiDB-lite"/>
    </source>
</evidence>
<feature type="compositionally biased region" description="Basic and acidic residues" evidence="1">
    <location>
        <begin position="94"/>
        <end position="108"/>
    </location>
</feature>
<protein>
    <recommendedName>
        <fullName evidence="4">Secreted protein</fullName>
    </recommendedName>
</protein>
<organism evidence="2 3">
    <name type="scientific">Citrullus colocynthis</name>
    <name type="common">colocynth</name>
    <dbReference type="NCBI Taxonomy" id="252529"/>
    <lineage>
        <taxon>Eukaryota</taxon>
        <taxon>Viridiplantae</taxon>
        <taxon>Streptophyta</taxon>
        <taxon>Embryophyta</taxon>
        <taxon>Tracheophyta</taxon>
        <taxon>Spermatophyta</taxon>
        <taxon>Magnoliopsida</taxon>
        <taxon>eudicotyledons</taxon>
        <taxon>Gunneridae</taxon>
        <taxon>Pentapetalae</taxon>
        <taxon>rosids</taxon>
        <taxon>fabids</taxon>
        <taxon>Cucurbitales</taxon>
        <taxon>Cucurbitaceae</taxon>
        <taxon>Benincaseae</taxon>
        <taxon>Citrullus</taxon>
    </lineage>
</organism>
<evidence type="ECO:0008006" key="4">
    <source>
        <dbReference type="Google" id="ProtNLM"/>
    </source>
</evidence>
<sequence length="108" mass="11876">MRAAPSLFACCFQPASTHQLPGEQRTRRFLTFDLTRGDTCGSTNPATSPTIQRVRPTTQGSTQIWAISGPLGNQQWQTRPTNLLSPTCGSSDSKLSHDLDEFQRVPLT</sequence>
<feature type="compositionally biased region" description="Polar residues" evidence="1">
    <location>
        <begin position="40"/>
        <end position="93"/>
    </location>
</feature>
<dbReference type="Proteomes" id="UP001642487">
    <property type="component" value="Chromosome 3"/>
</dbReference>
<proteinExistence type="predicted"/>